<proteinExistence type="predicted"/>
<evidence type="ECO:0000256" key="1">
    <source>
        <dbReference type="SAM" id="SignalP"/>
    </source>
</evidence>
<dbReference type="EMBL" id="JMIU01000001">
    <property type="protein sequence ID" value="KDN96056.1"/>
    <property type="molecule type" value="Genomic_DNA"/>
</dbReference>
<accession>A0A067A0B8</accession>
<feature type="signal peptide" evidence="1">
    <location>
        <begin position="1"/>
        <end position="24"/>
    </location>
</feature>
<protein>
    <recommendedName>
        <fullName evidence="4">Outer membrane protein beta-barrel domain-containing protein</fullName>
    </recommendedName>
</protein>
<sequence length="246" mass="26125">MHASTRLITAPLAFLLLFSLNAFAGNNIDYLNFSSQNQFKAFSTDLTGVLGYKTLSPAEPLGLTGFDIGISANVSQLKHKHMDAVSNNASSSLNGVTLHLAKGMPLGLDIGVDYTTFPNSNLSTWSTNLNWAILEGSTVSPALGINGHYTQSNGISALDYKSYGLDLGVSKGLANLTPYASVGVIQGEVNPRENNRISGVTLKKVSSTLAKLAVGVNINLAFMDVLVAYNQIGDVPTYSIKAGYRF</sequence>
<gene>
    <name evidence="2" type="ORF">EI16_07140</name>
</gene>
<evidence type="ECO:0000313" key="2">
    <source>
        <dbReference type="EMBL" id="KDN96056.1"/>
    </source>
</evidence>
<name>A0A067A0B8_HYDMR</name>
<reference evidence="2 3" key="1">
    <citation type="submission" date="2014-04" db="EMBL/GenBank/DDBJ databases">
        <title>Draft genome sequence of Hydrogenovibrio marinus MH-110, a model organism for aerobic H2 metabolism.</title>
        <authorList>
            <person name="Cha H.J."/>
            <person name="Jo B.H."/>
            <person name="Hwang B.H."/>
        </authorList>
    </citation>
    <scope>NUCLEOTIDE SEQUENCE [LARGE SCALE GENOMIC DNA]</scope>
    <source>
        <strain evidence="2 3">MH-110</strain>
    </source>
</reference>
<organism evidence="2 3">
    <name type="scientific">Hydrogenovibrio marinus</name>
    <dbReference type="NCBI Taxonomy" id="28885"/>
    <lineage>
        <taxon>Bacteria</taxon>
        <taxon>Pseudomonadati</taxon>
        <taxon>Pseudomonadota</taxon>
        <taxon>Gammaproteobacteria</taxon>
        <taxon>Thiotrichales</taxon>
        <taxon>Piscirickettsiaceae</taxon>
        <taxon>Hydrogenovibrio</taxon>
    </lineage>
</organism>
<keyword evidence="1" id="KW-0732">Signal</keyword>
<dbReference type="RefSeq" id="WP_029911382.1">
    <property type="nucleotide sequence ID" value="NZ_AP020335.1"/>
</dbReference>
<comment type="caution">
    <text evidence="2">The sequence shown here is derived from an EMBL/GenBank/DDBJ whole genome shotgun (WGS) entry which is preliminary data.</text>
</comment>
<feature type="chain" id="PRO_5001632682" description="Outer membrane protein beta-barrel domain-containing protein" evidence="1">
    <location>
        <begin position="25"/>
        <end position="246"/>
    </location>
</feature>
<evidence type="ECO:0008006" key="4">
    <source>
        <dbReference type="Google" id="ProtNLM"/>
    </source>
</evidence>
<keyword evidence="3" id="KW-1185">Reference proteome</keyword>
<dbReference type="Gene3D" id="2.40.160.20">
    <property type="match status" value="1"/>
</dbReference>
<dbReference type="Proteomes" id="UP000027341">
    <property type="component" value="Unassembled WGS sequence"/>
</dbReference>
<dbReference type="AlphaFoldDB" id="A0A067A0B8"/>
<evidence type="ECO:0000313" key="3">
    <source>
        <dbReference type="Proteomes" id="UP000027341"/>
    </source>
</evidence>